<dbReference type="EMBL" id="CP006842">
    <property type="protein sequence ID" value="AHW63425.1"/>
    <property type="molecule type" value="Genomic_DNA"/>
</dbReference>
<dbReference type="OrthoDB" id="9810350at2"/>
<evidence type="ECO:0000256" key="9">
    <source>
        <dbReference type="HAMAP-Rule" id="MF_00115"/>
    </source>
</evidence>
<proteinExistence type="inferred from homology"/>
<dbReference type="NCBIfam" id="TIGR00220">
    <property type="entry name" value="mscL"/>
    <property type="match status" value="1"/>
</dbReference>
<evidence type="ECO:0000256" key="1">
    <source>
        <dbReference type="ARBA" id="ARBA00004141"/>
    </source>
</evidence>
<reference evidence="10 11" key="1">
    <citation type="journal article" date="2015" name="Int. J. Syst. Evol. Microbiol.">
        <title>Revisiting Corynebacterium glyciniphilum (ex Kubota et al., 1972) sp. nov., nom. rev., isolated from putrefied banana.</title>
        <authorList>
            <person name="Al-Dilaimi A."/>
            <person name="Bednarz H."/>
            <person name="Lomker A."/>
            <person name="Niehaus K."/>
            <person name="Kalinowski J."/>
            <person name="Ruckert C."/>
        </authorList>
    </citation>
    <scope>NUCLEOTIDE SEQUENCE [LARGE SCALE GENOMIC DNA]</scope>
    <source>
        <strain evidence="10">AJ 3170</strain>
    </source>
</reference>
<protein>
    <recommendedName>
        <fullName evidence="9">Large-conductance mechanosensitive channel</fullName>
    </recommendedName>
</protein>
<dbReference type="PRINTS" id="PR01264">
    <property type="entry name" value="MECHCHANNEL"/>
</dbReference>
<name>X5E7L8_9CORY</name>
<comment type="function">
    <text evidence="9">Channel that opens in response to stretch forces in the membrane lipid bilayer. May participate in the regulation of osmotic pressure changes within the cell.</text>
</comment>
<evidence type="ECO:0000313" key="10">
    <source>
        <dbReference type="EMBL" id="AHW63425.1"/>
    </source>
</evidence>
<keyword evidence="6 9" id="KW-0406">Ion transport</keyword>
<dbReference type="PANTHER" id="PTHR30266">
    <property type="entry name" value="MECHANOSENSITIVE CHANNEL MSCL"/>
    <property type="match status" value="1"/>
</dbReference>
<keyword evidence="2 9" id="KW-0813">Transport</keyword>
<sequence length="158" mass="16731">MLKGFKDFITRGNVMELAIAVIIGAAFTAIVTAISDSLIQPLINCFGGAEVDGLKFQLRSGMESTQIDLGAIITALINFLIIAGVVYFILVAPMNKLNELNARRKGIDPEETVASEVDLLVEIRDLLANQNGITSASNGIAGEINDSDADAGGRHSAR</sequence>
<keyword evidence="3 9" id="KW-1003">Cell membrane</keyword>
<keyword evidence="7 9" id="KW-0472">Membrane</keyword>
<dbReference type="GO" id="GO:0008381">
    <property type="term" value="F:mechanosensitive monoatomic ion channel activity"/>
    <property type="evidence" value="ECO:0007669"/>
    <property type="project" value="UniProtKB-UniRule"/>
</dbReference>
<dbReference type="STRING" id="1404245.CGLY_04885"/>
<dbReference type="HAMAP" id="MF_00115">
    <property type="entry name" value="MscL"/>
    <property type="match status" value="1"/>
</dbReference>
<dbReference type="Pfam" id="PF01741">
    <property type="entry name" value="MscL"/>
    <property type="match status" value="1"/>
</dbReference>
<comment type="subcellular location">
    <subcellularLocation>
        <location evidence="9">Cell membrane</location>
        <topology evidence="9">Multi-pass membrane protein</topology>
    </subcellularLocation>
    <subcellularLocation>
        <location evidence="1">Membrane</location>
        <topology evidence="1">Multi-pass membrane protein</topology>
    </subcellularLocation>
</comment>
<dbReference type="SUPFAM" id="SSF81330">
    <property type="entry name" value="Gated mechanosensitive channel"/>
    <property type="match status" value="1"/>
</dbReference>
<dbReference type="InterPro" id="IPR036019">
    <property type="entry name" value="MscL_channel"/>
</dbReference>
<dbReference type="AlphaFoldDB" id="X5E7L8"/>
<evidence type="ECO:0000256" key="6">
    <source>
        <dbReference type="ARBA" id="ARBA00023065"/>
    </source>
</evidence>
<dbReference type="InterPro" id="IPR001185">
    <property type="entry name" value="MS_channel"/>
</dbReference>
<keyword evidence="5 9" id="KW-1133">Transmembrane helix</keyword>
<keyword evidence="4 9" id="KW-0812">Transmembrane</keyword>
<gene>
    <name evidence="9" type="primary">mscL</name>
    <name evidence="10" type="ORF">CGLY_04885</name>
</gene>
<comment type="subunit">
    <text evidence="9">Homopentamer.</text>
</comment>
<dbReference type="PANTHER" id="PTHR30266:SF2">
    <property type="entry name" value="LARGE-CONDUCTANCE MECHANOSENSITIVE CHANNEL"/>
    <property type="match status" value="1"/>
</dbReference>
<dbReference type="eggNOG" id="COG1970">
    <property type="taxonomic scope" value="Bacteria"/>
</dbReference>
<evidence type="ECO:0000313" key="11">
    <source>
        <dbReference type="Proteomes" id="UP000023703"/>
    </source>
</evidence>
<evidence type="ECO:0000256" key="8">
    <source>
        <dbReference type="ARBA" id="ARBA00023303"/>
    </source>
</evidence>
<feature type="transmembrane region" description="Helical" evidence="9">
    <location>
        <begin position="69"/>
        <end position="94"/>
    </location>
</feature>
<dbReference type="GO" id="GO:0005886">
    <property type="term" value="C:plasma membrane"/>
    <property type="evidence" value="ECO:0007669"/>
    <property type="project" value="UniProtKB-SubCell"/>
</dbReference>
<dbReference type="InterPro" id="IPR037673">
    <property type="entry name" value="MSC/AndL"/>
</dbReference>
<evidence type="ECO:0000256" key="2">
    <source>
        <dbReference type="ARBA" id="ARBA00022448"/>
    </source>
</evidence>
<evidence type="ECO:0000256" key="4">
    <source>
        <dbReference type="ARBA" id="ARBA00022692"/>
    </source>
</evidence>
<evidence type="ECO:0000256" key="3">
    <source>
        <dbReference type="ARBA" id="ARBA00022475"/>
    </source>
</evidence>
<feature type="transmembrane region" description="Helical" evidence="9">
    <location>
        <begin position="12"/>
        <end position="34"/>
    </location>
</feature>
<evidence type="ECO:0000256" key="5">
    <source>
        <dbReference type="ARBA" id="ARBA00022989"/>
    </source>
</evidence>
<keyword evidence="8 9" id="KW-0407">Ion channel</keyword>
<dbReference type="KEGG" id="cgy:CGLY_04885"/>
<keyword evidence="11" id="KW-1185">Reference proteome</keyword>
<dbReference type="RefSeq" id="WP_038546841.1">
    <property type="nucleotide sequence ID" value="NZ_CP006842.1"/>
</dbReference>
<comment type="similarity">
    <text evidence="9">Belongs to the MscL family.</text>
</comment>
<evidence type="ECO:0000256" key="7">
    <source>
        <dbReference type="ARBA" id="ARBA00023136"/>
    </source>
</evidence>
<dbReference type="Gene3D" id="1.10.1200.120">
    <property type="entry name" value="Large-conductance mechanosensitive channel, MscL, domain 1"/>
    <property type="match status" value="1"/>
</dbReference>
<accession>X5E7L8</accession>
<dbReference type="HOGENOM" id="CLU_095787_1_1_11"/>
<dbReference type="Proteomes" id="UP000023703">
    <property type="component" value="Chromosome"/>
</dbReference>
<organism evidence="10 11">
    <name type="scientific">Corynebacterium glyciniphilum AJ 3170</name>
    <dbReference type="NCBI Taxonomy" id="1404245"/>
    <lineage>
        <taxon>Bacteria</taxon>
        <taxon>Bacillati</taxon>
        <taxon>Actinomycetota</taxon>
        <taxon>Actinomycetes</taxon>
        <taxon>Mycobacteriales</taxon>
        <taxon>Corynebacteriaceae</taxon>
        <taxon>Corynebacterium</taxon>
    </lineage>
</organism>